<evidence type="ECO:0000313" key="1">
    <source>
        <dbReference type="EMBL" id="AXC15103.1"/>
    </source>
</evidence>
<protein>
    <submittedName>
        <fullName evidence="1">Uncharacterized protein</fullName>
    </submittedName>
</protein>
<dbReference type="AlphaFoldDB" id="A0A2Z5G761"/>
<dbReference type="EMBL" id="CP030840">
    <property type="protein sequence ID" value="AXC15103.1"/>
    <property type="molecule type" value="Genomic_DNA"/>
</dbReference>
<dbReference type="Proteomes" id="UP000253606">
    <property type="component" value="Chromosome"/>
</dbReference>
<accession>A0A2Z5G761</accession>
<dbReference type="KEGG" id="abas:ACPOL_5859"/>
<sequence>MSGDLLGTGWLRKMNSNHLVIHGAKDAARKTTDIRIDGSPHPDG</sequence>
<evidence type="ECO:0000313" key="2">
    <source>
        <dbReference type="Proteomes" id="UP000253606"/>
    </source>
</evidence>
<gene>
    <name evidence="1" type="ORF">ACPOL_5859</name>
</gene>
<reference evidence="1 2" key="1">
    <citation type="journal article" date="2018" name="Front. Microbiol.">
        <title>Hydrolytic Capabilities as a Key to Environmental Success: Chitinolytic and Cellulolytic Acidobacteria From Acidic Sub-arctic Soils and Boreal Peatlands.</title>
        <authorList>
            <person name="Belova S.E."/>
            <person name="Ravin N.V."/>
            <person name="Pankratov T.A."/>
            <person name="Rakitin A.L."/>
            <person name="Ivanova A.A."/>
            <person name="Beletsky A.V."/>
            <person name="Mardanov A.V."/>
            <person name="Sinninghe Damste J.S."/>
            <person name="Dedysh S.N."/>
        </authorList>
    </citation>
    <scope>NUCLEOTIDE SEQUENCE [LARGE SCALE GENOMIC DNA]</scope>
    <source>
        <strain evidence="1 2">SBC82</strain>
    </source>
</reference>
<proteinExistence type="predicted"/>
<keyword evidence="2" id="KW-1185">Reference proteome</keyword>
<organism evidence="1 2">
    <name type="scientific">Acidisarcina polymorpha</name>
    <dbReference type="NCBI Taxonomy" id="2211140"/>
    <lineage>
        <taxon>Bacteria</taxon>
        <taxon>Pseudomonadati</taxon>
        <taxon>Acidobacteriota</taxon>
        <taxon>Terriglobia</taxon>
        <taxon>Terriglobales</taxon>
        <taxon>Acidobacteriaceae</taxon>
        <taxon>Acidisarcina</taxon>
    </lineage>
</organism>
<name>A0A2Z5G761_9BACT</name>